<dbReference type="PROSITE" id="PS51352">
    <property type="entry name" value="THIOREDOXIN_2"/>
    <property type="match status" value="1"/>
</dbReference>
<comment type="function">
    <text evidence="1">Thiol-specific peroxidase that catalyzes the reduction of hydrogen peroxide and organic hydroperoxides to water and alcohols, respectively. Plays a role in cell protection against oxidative stress by detoxifying peroxides and as sensor of hydrogen peroxide-mediated signaling events.</text>
</comment>
<evidence type="ECO:0000256" key="8">
    <source>
        <dbReference type="ARBA" id="ARBA00023284"/>
    </source>
</evidence>
<gene>
    <name evidence="15" type="primary">bcp_3</name>
    <name evidence="15" type="ORF">HDIA_2964</name>
</gene>
<dbReference type="PANTHER" id="PTHR42801">
    <property type="entry name" value="THIOREDOXIN-DEPENDENT PEROXIDE REDUCTASE"/>
    <property type="match status" value="1"/>
</dbReference>
<dbReference type="GO" id="GO:0008379">
    <property type="term" value="F:thioredoxin peroxidase activity"/>
    <property type="evidence" value="ECO:0007669"/>
    <property type="project" value="TreeGrafter"/>
</dbReference>
<evidence type="ECO:0000256" key="9">
    <source>
        <dbReference type="ARBA" id="ARBA00032824"/>
    </source>
</evidence>
<keyword evidence="5" id="KW-0049">Antioxidant</keyword>
<evidence type="ECO:0000256" key="1">
    <source>
        <dbReference type="ARBA" id="ARBA00003330"/>
    </source>
</evidence>
<evidence type="ECO:0000313" key="15">
    <source>
        <dbReference type="EMBL" id="SON56505.1"/>
    </source>
</evidence>
<evidence type="ECO:0000256" key="11">
    <source>
        <dbReference type="ARBA" id="ARBA00042639"/>
    </source>
</evidence>
<comment type="subunit">
    <text evidence="2">Monomer.</text>
</comment>
<dbReference type="NCBIfam" id="NF006960">
    <property type="entry name" value="PRK09437.1"/>
    <property type="match status" value="1"/>
</dbReference>
<dbReference type="PANTHER" id="PTHR42801:SF4">
    <property type="entry name" value="AHPC_TSA FAMILY PROTEIN"/>
    <property type="match status" value="1"/>
</dbReference>
<evidence type="ECO:0000256" key="5">
    <source>
        <dbReference type="ARBA" id="ARBA00022862"/>
    </source>
</evidence>
<evidence type="ECO:0000256" key="4">
    <source>
        <dbReference type="ARBA" id="ARBA00022559"/>
    </source>
</evidence>
<evidence type="ECO:0000259" key="14">
    <source>
        <dbReference type="PROSITE" id="PS51352"/>
    </source>
</evidence>
<dbReference type="PIRSF" id="PIRSF000239">
    <property type="entry name" value="AHPC"/>
    <property type="match status" value="1"/>
</dbReference>
<dbReference type="SUPFAM" id="SSF52833">
    <property type="entry name" value="Thioredoxin-like"/>
    <property type="match status" value="1"/>
</dbReference>
<dbReference type="EC" id="1.11.1.24" evidence="3"/>
<evidence type="ECO:0000256" key="7">
    <source>
        <dbReference type="ARBA" id="ARBA00023157"/>
    </source>
</evidence>
<keyword evidence="16" id="KW-1185">Reference proteome</keyword>
<dbReference type="InterPro" id="IPR036249">
    <property type="entry name" value="Thioredoxin-like_sf"/>
</dbReference>
<dbReference type="Proteomes" id="UP000223606">
    <property type="component" value="Chromosome 1"/>
</dbReference>
<feature type="domain" description="Thioredoxin" evidence="14">
    <location>
        <begin position="5"/>
        <end position="156"/>
    </location>
</feature>
<comment type="catalytic activity">
    <reaction evidence="12">
        <text>a hydroperoxide + [thioredoxin]-dithiol = an alcohol + [thioredoxin]-disulfide + H2O</text>
        <dbReference type="Rhea" id="RHEA:62620"/>
        <dbReference type="Rhea" id="RHEA-COMP:10698"/>
        <dbReference type="Rhea" id="RHEA-COMP:10700"/>
        <dbReference type="ChEBI" id="CHEBI:15377"/>
        <dbReference type="ChEBI" id="CHEBI:29950"/>
        <dbReference type="ChEBI" id="CHEBI:30879"/>
        <dbReference type="ChEBI" id="CHEBI:35924"/>
        <dbReference type="ChEBI" id="CHEBI:50058"/>
        <dbReference type="EC" id="1.11.1.24"/>
    </reaction>
</comment>
<protein>
    <recommendedName>
        <fullName evidence="3">thioredoxin-dependent peroxiredoxin</fullName>
        <ecNumber evidence="3">1.11.1.24</ecNumber>
    </recommendedName>
    <alternativeName>
        <fullName evidence="9">Thioredoxin peroxidase</fullName>
    </alternativeName>
    <alternativeName>
        <fullName evidence="11">Thioredoxin-dependent peroxiredoxin Bcp</fullName>
    </alternativeName>
</protein>
<comment type="similarity">
    <text evidence="10">Belongs to the peroxiredoxin family. BCP/PrxQ subfamily.</text>
</comment>
<dbReference type="EMBL" id="LT960614">
    <property type="protein sequence ID" value="SON56505.1"/>
    <property type="molecule type" value="Genomic_DNA"/>
</dbReference>
<evidence type="ECO:0000256" key="2">
    <source>
        <dbReference type="ARBA" id="ARBA00011245"/>
    </source>
</evidence>
<evidence type="ECO:0000256" key="6">
    <source>
        <dbReference type="ARBA" id="ARBA00023002"/>
    </source>
</evidence>
<dbReference type="GO" id="GO:0005737">
    <property type="term" value="C:cytoplasm"/>
    <property type="evidence" value="ECO:0007669"/>
    <property type="project" value="TreeGrafter"/>
</dbReference>
<dbReference type="AlphaFoldDB" id="A0A2C9DA76"/>
<dbReference type="Gene3D" id="3.40.30.10">
    <property type="entry name" value="Glutaredoxin"/>
    <property type="match status" value="1"/>
</dbReference>
<evidence type="ECO:0000256" key="3">
    <source>
        <dbReference type="ARBA" id="ARBA00013017"/>
    </source>
</evidence>
<dbReference type="GO" id="GO:0045454">
    <property type="term" value="P:cell redox homeostasis"/>
    <property type="evidence" value="ECO:0007669"/>
    <property type="project" value="TreeGrafter"/>
</dbReference>
<evidence type="ECO:0000256" key="10">
    <source>
        <dbReference type="ARBA" id="ARBA00038489"/>
    </source>
</evidence>
<keyword evidence="4 15" id="KW-0575">Peroxidase</keyword>
<organism evidence="15 16">
    <name type="scientific">Hartmannibacter diazotrophicus</name>
    <dbReference type="NCBI Taxonomy" id="1482074"/>
    <lineage>
        <taxon>Bacteria</taxon>
        <taxon>Pseudomonadati</taxon>
        <taxon>Pseudomonadota</taxon>
        <taxon>Alphaproteobacteria</taxon>
        <taxon>Hyphomicrobiales</taxon>
        <taxon>Pleomorphomonadaceae</taxon>
        <taxon>Hartmannibacter</taxon>
    </lineage>
</organism>
<sequence>MTDAPQTGQMAPDFLLPTADGTPVSLSSLKGKPVVVYFYPKDDTSGCTVEALDFTAAKADFEAAGVTVLGISPDTEKKHAKFRDKHGLTVELLADPERQAIEAYGVWVEKSMYGRKYMGVDRSTFLIDAEGKVARVWHKVKIPGHVAEVLAASRAL</sequence>
<keyword evidence="7" id="KW-1015">Disulfide bond</keyword>
<dbReference type="KEGG" id="hdi:HDIA_2964"/>
<dbReference type="FunFam" id="3.40.30.10:FF:000007">
    <property type="entry name" value="Thioredoxin-dependent thiol peroxidase"/>
    <property type="match status" value="1"/>
</dbReference>
<dbReference type="InterPro" id="IPR013766">
    <property type="entry name" value="Thioredoxin_domain"/>
</dbReference>
<dbReference type="InterPro" id="IPR000866">
    <property type="entry name" value="AhpC/TSA"/>
</dbReference>
<feature type="active site" description="Cysteine sulfenic acid (-SOH) intermediate; for peroxidase activity" evidence="13">
    <location>
        <position position="47"/>
    </location>
</feature>
<proteinExistence type="inferred from homology"/>
<dbReference type="RefSeq" id="WP_099556879.1">
    <property type="nucleotide sequence ID" value="NZ_LT960614.1"/>
</dbReference>
<dbReference type="OrthoDB" id="9812811at2"/>
<dbReference type="Pfam" id="PF00578">
    <property type="entry name" value="AhpC-TSA"/>
    <property type="match status" value="1"/>
</dbReference>
<name>A0A2C9DA76_9HYPH</name>
<dbReference type="CDD" id="cd03017">
    <property type="entry name" value="PRX_BCP"/>
    <property type="match status" value="1"/>
</dbReference>
<evidence type="ECO:0000256" key="12">
    <source>
        <dbReference type="ARBA" id="ARBA00049091"/>
    </source>
</evidence>
<dbReference type="InterPro" id="IPR024706">
    <property type="entry name" value="Peroxiredoxin_AhpC-typ"/>
</dbReference>
<evidence type="ECO:0000256" key="13">
    <source>
        <dbReference type="PIRSR" id="PIRSR000239-1"/>
    </source>
</evidence>
<keyword evidence="8" id="KW-0676">Redox-active center</keyword>
<accession>A0A2C9DA76</accession>
<keyword evidence="6 15" id="KW-0560">Oxidoreductase</keyword>
<dbReference type="InterPro" id="IPR050924">
    <property type="entry name" value="Peroxiredoxin_BCP/PrxQ"/>
</dbReference>
<dbReference type="GO" id="GO:0034599">
    <property type="term" value="P:cellular response to oxidative stress"/>
    <property type="evidence" value="ECO:0007669"/>
    <property type="project" value="TreeGrafter"/>
</dbReference>
<evidence type="ECO:0000313" key="16">
    <source>
        <dbReference type="Proteomes" id="UP000223606"/>
    </source>
</evidence>
<reference evidence="16" key="1">
    <citation type="submission" date="2017-09" db="EMBL/GenBank/DDBJ databases">
        <title>Genome sequence of Nannocystis excedens DSM 71.</title>
        <authorList>
            <person name="Blom J."/>
        </authorList>
    </citation>
    <scope>NUCLEOTIDE SEQUENCE [LARGE SCALE GENOMIC DNA]</scope>
    <source>
        <strain evidence="16">type strain: E19</strain>
    </source>
</reference>